<evidence type="ECO:0008006" key="2">
    <source>
        <dbReference type="Google" id="ProtNLM"/>
    </source>
</evidence>
<sequence>MLHLAKPVEKWDCYFDMVTNYGTSEHVDNQYQVFRNMHNFTKVNGTMVHGGAPAYGYWPTHGHCNYELCFFEYLADLNNYDLVLSEMREKWSIVRKKMLGLVCVVFYKKDDKPFISLEEFQSIEGLKMNEPKK</sequence>
<dbReference type="EMBL" id="LAZR01067184">
    <property type="protein sequence ID" value="KKK52115.1"/>
    <property type="molecule type" value="Genomic_DNA"/>
</dbReference>
<dbReference type="InterPro" id="IPR029063">
    <property type="entry name" value="SAM-dependent_MTases_sf"/>
</dbReference>
<name>A0A0F8WUM5_9ZZZZ</name>
<gene>
    <name evidence="1" type="ORF">LCGC14_3108170</name>
</gene>
<evidence type="ECO:0000313" key="1">
    <source>
        <dbReference type="EMBL" id="KKK52115.1"/>
    </source>
</evidence>
<accession>A0A0F8WUM5</accession>
<reference evidence="1" key="1">
    <citation type="journal article" date="2015" name="Nature">
        <title>Complex archaea that bridge the gap between prokaryotes and eukaryotes.</title>
        <authorList>
            <person name="Spang A."/>
            <person name="Saw J.H."/>
            <person name="Jorgensen S.L."/>
            <person name="Zaremba-Niedzwiedzka K."/>
            <person name="Martijn J."/>
            <person name="Lind A.E."/>
            <person name="van Eijk R."/>
            <person name="Schleper C."/>
            <person name="Guy L."/>
            <person name="Ettema T.J."/>
        </authorList>
    </citation>
    <scope>NUCLEOTIDE SEQUENCE</scope>
</reference>
<comment type="caution">
    <text evidence="1">The sequence shown here is derived from an EMBL/GenBank/DDBJ whole genome shotgun (WGS) entry which is preliminary data.</text>
</comment>
<organism evidence="1">
    <name type="scientific">marine sediment metagenome</name>
    <dbReference type="NCBI Taxonomy" id="412755"/>
    <lineage>
        <taxon>unclassified sequences</taxon>
        <taxon>metagenomes</taxon>
        <taxon>ecological metagenomes</taxon>
    </lineage>
</organism>
<protein>
    <recommendedName>
        <fullName evidence="2">Methyltransferase type 11 domain-containing protein</fullName>
    </recommendedName>
</protein>
<dbReference type="AlphaFoldDB" id="A0A0F8WUM5"/>
<dbReference type="SUPFAM" id="SSF53335">
    <property type="entry name" value="S-adenosyl-L-methionine-dependent methyltransferases"/>
    <property type="match status" value="1"/>
</dbReference>
<proteinExistence type="predicted"/>